<name>A0A453QY34_AEGTS</name>
<keyword evidence="1" id="KW-0472">Membrane</keyword>
<keyword evidence="3" id="KW-1185">Reference proteome</keyword>
<evidence type="ECO:0000313" key="3">
    <source>
        <dbReference type="Proteomes" id="UP000015105"/>
    </source>
</evidence>
<evidence type="ECO:0000256" key="1">
    <source>
        <dbReference type="SAM" id="Phobius"/>
    </source>
</evidence>
<dbReference type="EnsemblPlants" id="AET7Gv20367200.36">
    <property type="protein sequence ID" value="AET7Gv20367200.36"/>
    <property type="gene ID" value="AET7Gv20367200"/>
</dbReference>
<reference evidence="3" key="2">
    <citation type="journal article" date="2017" name="Nat. Plants">
        <title>The Aegilops tauschii genome reveals multiple impacts of transposons.</title>
        <authorList>
            <person name="Zhao G."/>
            <person name="Zou C."/>
            <person name="Li K."/>
            <person name="Wang K."/>
            <person name="Li T."/>
            <person name="Gao L."/>
            <person name="Zhang X."/>
            <person name="Wang H."/>
            <person name="Yang Z."/>
            <person name="Liu X."/>
            <person name="Jiang W."/>
            <person name="Mao L."/>
            <person name="Kong X."/>
            <person name="Jiao Y."/>
            <person name="Jia J."/>
        </authorList>
    </citation>
    <scope>NUCLEOTIDE SEQUENCE [LARGE SCALE GENOMIC DNA]</scope>
    <source>
        <strain evidence="3">cv. AL8/78</strain>
    </source>
</reference>
<reference evidence="2" key="5">
    <citation type="journal article" date="2021" name="G3 (Bethesda)">
        <title>Aegilops tauschii genome assembly Aet v5.0 features greater sequence contiguity and improved annotation.</title>
        <authorList>
            <person name="Wang L."/>
            <person name="Zhu T."/>
            <person name="Rodriguez J.C."/>
            <person name="Deal K.R."/>
            <person name="Dubcovsky J."/>
            <person name="McGuire P.E."/>
            <person name="Lux T."/>
            <person name="Spannagl M."/>
            <person name="Mayer K.F.X."/>
            <person name="Baldrich P."/>
            <person name="Meyers B.C."/>
            <person name="Huo N."/>
            <person name="Gu Y.Q."/>
            <person name="Zhou H."/>
            <person name="Devos K.M."/>
            <person name="Bennetzen J.L."/>
            <person name="Unver T."/>
            <person name="Budak H."/>
            <person name="Gulick P.J."/>
            <person name="Galiba G."/>
            <person name="Kalapos B."/>
            <person name="Nelson D.R."/>
            <person name="Li P."/>
            <person name="You F.M."/>
            <person name="Luo M.C."/>
            <person name="Dvorak J."/>
        </authorList>
    </citation>
    <scope>NUCLEOTIDE SEQUENCE [LARGE SCALE GENOMIC DNA]</scope>
    <source>
        <strain evidence="2">cv. AL8/78</strain>
    </source>
</reference>
<organism evidence="2 3">
    <name type="scientific">Aegilops tauschii subsp. strangulata</name>
    <name type="common">Goatgrass</name>
    <dbReference type="NCBI Taxonomy" id="200361"/>
    <lineage>
        <taxon>Eukaryota</taxon>
        <taxon>Viridiplantae</taxon>
        <taxon>Streptophyta</taxon>
        <taxon>Embryophyta</taxon>
        <taxon>Tracheophyta</taxon>
        <taxon>Spermatophyta</taxon>
        <taxon>Magnoliopsida</taxon>
        <taxon>Liliopsida</taxon>
        <taxon>Poales</taxon>
        <taxon>Poaceae</taxon>
        <taxon>BOP clade</taxon>
        <taxon>Pooideae</taxon>
        <taxon>Triticodae</taxon>
        <taxon>Triticeae</taxon>
        <taxon>Triticinae</taxon>
        <taxon>Aegilops</taxon>
    </lineage>
</organism>
<sequence length="45" mass="5243">MGRSLSRFFFVFNSILHGIFLFSFICICRIPDRLLLENAVSCVPY</sequence>
<reference evidence="3" key="1">
    <citation type="journal article" date="2014" name="Science">
        <title>Ancient hybridizations among the ancestral genomes of bread wheat.</title>
        <authorList>
            <consortium name="International Wheat Genome Sequencing Consortium,"/>
            <person name="Marcussen T."/>
            <person name="Sandve S.R."/>
            <person name="Heier L."/>
            <person name="Spannagl M."/>
            <person name="Pfeifer M."/>
            <person name="Jakobsen K.S."/>
            <person name="Wulff B.B."/>
            <person name="Steuernagel B."/>
            <person name="Mayer K.F."/>
            <person name="Olsen O.A."/>
        </authorList>
    </citation>
    <scope>NUCLEOTIDE SEQUENCE [LARGE SCALE GENOMIC DNA]</scope>
    <source>
        <strain evidence="3">cv. AL8/78</strain>
    </source>
</reference>
<reference evidence="2" key="4">
    <citation type="submission" date="2019-03" db="UniProtKB">
        <authorList>
            <consortium name="EnsemblPlants"/>
        </authorList>
    </citation>
    <scope>IDENTIFICATION</scope>
</reference>
<proteinExistence type="predicted"/>
<feature type="transmembrane region" description="Helical" evidence="1">
    <location>
        <begin position="6"/>
        <end position="28"/>
    </location>
</feature>
<keyword evidence="1" id="KW-0812">Transmembrane</keyword>
<dbReference type="Gramene" id="AET7Gv20367200.36">
    <property type="protein sequence ID" value="AET7Gv20367200.36"/>
    <property type="gene ID" value="AET7Gv20367200"/>
</dbReference>
<dbReference type="Proteomes" id="UP000015105">
    <property type="component" value="Chromosome 7D"/>
</dbReference>
<accession>A0A453QY34</accession>
<reference evidence="2" key="3">
    <citation type="journal article" date="2017" name="Nature">
        <title>Genome sequence of the progenitor of the wheat D genome Aegilops tauschii.</title>
        <authorList>
            <person name="Luo M.C."/>
            <person name="Gu Y.Q."/>
            <person name="Puiu D."/>
            <person name="Wang H."/>
            <person name="Twardziok S.O."/>
            <person name="Deal K.R."/>
            <person name="Huo N."/>
            <person name="Zhu T."/>
            <person name="Wang L."/>
            <person name="Wang Y."/>
            <person name="McGuire P.E."/>
            <person name="Liu S."/>
            <person name="Long H."/>
            <person name="Ramasamy R.K."/>
            <person name="Rodriguez J.C."/>
            <person name="Van S.L."/>
            <person name="Yuan L."/>
            <person name="Wang Z."/>
            <person name="Xia Z."/>
            <person name="Xiao L."/>
            <person name="Anderson O.D."/>
            <person name="Ouyang S."/>
            <person name="Liang Y."/>
            <person name="Zimin A.V."/>
            <person name="Pertea G."/>
            <person name="Qi P."/>
            <person name="Bennetzen J.L."/>
            <person name="Dai X."/>
            <person name="Dawson M.W."/>
            <person name="Muller H.G."/>
            <person name="Kugler K."/>
            <person name="Rivarola-Duarte L."/>
            <person name="Spannagl M."/>
            <person name="Mayer K.F.X."/>
            <person name="Lu F.H."/>
            <person name="Bevan M.W."/>
            <person name="Leroy P."/>
            <person name="Li P."/>
            <person name="You F.M."/>
            <person name="Sun Q."/>
            <person name="Liu Z."/>
            <person name="Lyons E."/>
            <person name="Wicker T."/>
            <person name="Salzberg S.L."/>
            <person name="Devos K.M."/>
            <person name="Dvorak J."/>
        </authorList>
    </citation>
    <scope>NUCLEOTIDE SEQUENCE [LARGE SCALE GENOMIC DNA]</scope>
    <source>
        <strain evidence="2">cv. AL8/78</strain>
    </source>
</reference>
<keyword evidence="1" id="KW-1133">Transmembrane helix</keyword>
<protein>
    <submittedName>
        <fullName evidence="2">Uncharacterized protein</fullName>
    </submittedName>
</protein>
<evidence type="ECO:0000313" key="2">
    <source>
        <dbReference type="EnsemblPlants" id="AET7Gv20367200.36"/>
    </source>
</evidence>
<dbReference type="AlphaFoldDB" id="A0A453QY34"/>